<dbReference type="SUPFAM" id="SSF52540">
    <property type="entry name" value="P-loop containing nucleoside triphosphate hydrolases"/>
    <property type="match status" value="1"/>
</dbReference>
<dbReference type="GeneID" id="89950020"/>
<comment type="similarity">
    <text evidence="1">Belongs to the TRAFAC class myosin-kinesin ATPase superfamily. Kinesin family.</text>
</comment>
<keyword evidence="5" id="KW-1185">Reference proteome</keyword>
<dbReference type="InterPro" id="IPR027417">
    <property type="entry name" value="P-loop_NTPase"/>
</dbReference>
<dbReference type="GO" id="GO:0003777">
    <property type="term" value="F:microtubule motor activity"/>
    <property type="evidence" value="ECO:0007669"/>
    <property type="project" value="InterPro"/>
</dbReference>
<gene>
    <name evidence="4" type="ORF">ATC70_006334</name>
</gene>
<name>A0AAN7D4F5_9FUNG</name>
<feature type="region of interest" description="Disordered" evidence="2">
    <location>
        <begin position="1"/>
        <end position="93"/>
    </location>
</feature>
<feature type="domain" description="Kinesin motor" evidence="3">
    <location>
        <begin position="110"/>
        <end position="182"/>
    </location>
</feature>
<feature type="compositionally biased region" description="Polar residues" evidence="2">
    <location>
        <begin position="46"/>
        <end position="74"/>
    </location>
</feature>
<dbReference type="RefSeq" id="XP_064676828.1">
    <property type="nucleotide sequence ID" value="XM_064825610.1"/>
</dbReference>
<dbReference type="InterPro" id="IPR036961">
    <property type="entry name" value="Kinesin_motor_dom_sf"/>
</dbReference>
<evidence type="ECO:0000259" key="3">
    <source>
        <dbReference type="PROSITE" id="PS50067"/>
    </source>
</evidence>
<dbReference type="EMBL" id="JASEJX010000034">
    <property type="protein sequence ID" value="KAK4510162.1"/>
    <property type="molecule type" value="Genomic_DNA"/>
</dbReference>
<dbReference type="GO" id="GO:0007018">
    <property type="term" value="P:microtubule-based movement"/>
    <property type="evidence" value="ECO:0007669"/>
    <property type="project" value="InterPro"/>
</dbReference>
<evidence type="ECO:0000313" key="4">
    <source>
        <dbReference type="EMBL" id="KAK4510162.1"/>
    </source>
</evidence>
<evidence type="ECO:0000256" key="2">
    <source>
        <dbReference type="SAM" id="MobiDB-lite"/>
    </source>
</evidence>
<organism evidence="4 5">
    <name type="scientific">Mucor velutinosus</name>
    <dbReference type="NCBI Taxonomy" id="708070"/>
    <lineage>
        <taxon>Eukaryota</taxon>
        <taxon>Fungi</taxon>
        <taxon>Fungi incertae sedis</taxon>
        <taxon>Mucoromycota</taxon>
        <taxon>Mucoromycotina</taxon>
        <taxon>Mucoromycetes</taxon>
        <taxon>Mucorales</taxon>
        <taxon>Mucorineae</taxon>
        <taxon>Mucoraceae</taxon>
        <taxon>Mucor</taxon>
    </lineage>
</organism>
<dbReference type="GO" id="GO:0005524">
    <property type="term" value="F:ATP binding"/>
    <property type="evidence" value="ECO:0007669"/>
    <property type="project" value="InterPro"/>
</dbReference>
<dbReference type="PROSITE" id="PS50067">
    <property type="entry name" value="KINESIN_MOTOR_2"/>
    <property type="match status" value="1"/>
</dbReference>
<dbReference type="Proteomes" id="UP001304243">
    <property type="component" value="Unassembled WGS sequence"/>
</dbReference>
<sequence length="182" mass="20106">MSSSSSKYLTADSHTTSRIPVKSASTSLPRRTLATSTSTNTTISSRQKTTIIPATPTLKPSKSNIKQRATTTPQVHRRRTSSTSSNASSGSNWLTSIFSSNSTPMTKKKRVKSVIKLSVEKDSCDWQLENDQTLRYLGPKSNKKFEFDHIFRASSTNRHLFDTSVKSTVQDVMLGLNGTDLE</sequence>
<comment type="caution">
    <text evidence="1">Lacks conserved residue(s) required for the propagation of feature annotation.</text>
</comment>
<feature type="compositionally biased region" description="Low complexity" evidence="2">
    <location>
        <begin position="32"/>
        <end position="45"/>
    </location>
</feature>
<evidence type="ECO:0000256" key="1">
    <source>
        <dbReference type="PROSITE-ProRule" id="PRU00283"/>
    </source>
</evidence>
<protein>
    <recommendedName>
        <fullName evidence="3">Kinesin motor domain-containing protein</fullName>
    </recommendedName>
</protein>
<evidence type="ECO:0000313" key="5">
    <source>
        <dbReference type="Proteomes" id="UP001304243"/>
    </source>
</evidence>
<feature type="compositionally biased region" description="Polar residues" evidence="2">
    <location>
        <begin position="1"/>
        <end position="29"/>
    </location>
</feature>
<feature type="compositionally biased region" description="Low complexity" evidence="2">
    <location>
        <begin position="81"/>
        <end position="93"/>
    </location>
</feature>
<dbReference type="Gene3D" id="3.40.850.10">
    <property type="entry name" value="Kinesin motor domain"/>
    <property type="match status" value="1"/>
</dbReference>
<proteinExistence type="inferred from homology"/>
<comment type="caution">
    <text evidence="4">The sequence shown here is derived from an EMBL/GenBank/DDBJ whole genome shotgun (WGS) entry which is preliminary data.</text>
</comment>
<dbReference type="GO" id="GO:0008017">
    <property type="term" value="F:microtubule binding"/>
    <property type="evidence" value="ECO:0007669"/>
    <property type="project" value="InterPro"/>
</dbReference>
<dbReference type="InterPro" id="IPR001752">
    <property type="entry name" value="Kinesin_motor_dom"/>
</dbReference>
<accession>A0AAN7D4F5</accession>
<reference evidence="4 5" key="1">
    <citation type="submission" date="2022-11" db="EMBL/GenBank/DDBJ databases">
        <title>Mucor velutinosus strain NIH1002 WGS.</title>
        <authorList>
            <person name="Subramanian P."/>
            <person name="Mullikin J.C."/>
            <person name="Segre J.A."/>
            <person name="Zelazny A.M."/>
        </authorList>
    </citation>
    <scope>NUCLEOTIDE SEQUENCE [LARGE SCALE GENOMIC DNA]</scope>
    <source>
        <strain evidence="4 5">NIH1002</strain>
    </source>
</reference>
<dbReference type="AlphaFoldDB" id="A0AAN7D4F5"/>